<keyword evidence="9" id="KW-1185">Reference proteome</keyword>
<evidence type="ECO:0000256" key="3">
    <source>
        <dbReference type="ARBA" id="ARBA00022679"/>
    </source>
</evidence>
<evidence type="ECO:0000256" key="1">
    <source>
        <dbReference type="ARBA" id="ARBA00000085"/>
    </source>
</evidence>
<feature type="domain" description="Histidine kinase" evidence="7">
    <location>
        <begin position="71"/>
        <end position="243"/>
    </location>
</feature>
<dbReference type="InterPro" id="IPR003594">
    <property type="entry name" value="HATPase_dom"/>
</dbReference>
<proteinExistence type="predicted"/>
<evidence type="ECO:0000313" key="9">
    <source>
        <dbReference type="Proteomes" id="UP001230496"/>
    </source>
</evidence>
<sequence>MEKWQNPEMISKWILIVLFFLSFLILFIVLLVRFIYRKIAATKIAEAKAKTAHQKDLLQSTITTQEKERKRIATEIHDALIGKLLAVQIKAEQEFKDNHSIAVLMEDSISLARRISHDLSPPLMELSTLQELIQETIAPLQAKFEFKTKLDIRKQFEYTVDFKIQFIRIIQETLTNIIKHAQATCIFLHLRQSDNHLILRIKDNGIGFDSKLHKRGLGLKNIETRVQYLKGDYRINSRINRGSCSMFLFHHFKQNQLE</sequence>
<evidence type="ECO:0000259" key="7">
    <source>
        <dbReference type="PROSITE" id="PS50109"/>
    </source>
</evidence>
<dbReference type="PANTHER" id="PTHR24421:SF10">
    <property type="entry name" value="NITRATE_NITRITE SENSOR PROTEIN NARQ"/>
    <property type="match status" value="1"/>
</dbReference>
<dbReference type="SMART" id="SM00387">
    <property type="entry name" value="HATPase_c"/>
    <property type="match status" value="1"/>
</dbReference>
<keyword evidence="6" id="KW-0472">Membrane</keyword>
<dbReference type="InterPro" id="IPR050482">
    <property type="entry name" value="Sensor_HK_TwoCompSys"/>
</dbReference>
<gene>
    <name evidence="8" type="ORF">QYS49_16805</name>
</gene>
<evidence type="ECO:0000313" key="8">
    <source>
        <dbReference type="EMBL" id="WKK73596.2"/>
    </source>
</evidence>
<evidence type="ECO:0000256" key="2">
    <source>
        <dbReference type="ARBA" id="ARBA00012438"/>
    </source>
</evidence>
<dbReference type="GO" id="GO:0005524">
    <property type="term" value="F:ATP binding"/>
    <property type="evidence" value="ECO:0007669"/>
    <property type="project" value="UniProtKB-KW"/>
</dbReference>
<dbReference type="EC" id="2.7.13.3" evidence="2"/>
<dbReference type="AlphaFoldDB" id="A0AA49GCV3"/>
<dbReference type="Pfam" id="PF02518">
    <property type="entry name" value="HATPase_c"/>
    <property type="match status" value="1"/>
</dbReference>
<keyword evidence="6" id="KW-0812">Transmembrane</keyword>
<name>A0AA49GCV3_9BACT</name>
<dbReference type="PANTHER" id="PTHR24421">
    <property type="entry name" value="NITRATE/NITRITE SENSOR PROTEIN NARX-RELATED"/>
    <property type="match status" value="1"/>
</dbReference>
<organism evidence="8 9">
    <name type="scientific">Marivirga salinarum</name>
    <dbReference type="NCBI Taxonomy" id="3059078"/>
    <lineage>
        <taxon>Bacteria</taxon>
        <taxon>Pseudomonadati</taxon>
        <taxon>Bacteroidota</taxon>
        <taxon>Cytophagia</taxon>
        <taxon>Cytophagales</taxon>
        <taxon>Marivirgaceae</taxon>
        <taxon>Marivirga</taxon>
    </lineage>
</organism>
<dbReference type="RefSeq" id="WP_308348488.1">
    <property type="nucleotide sequence ID" value="NZ_CP129971.1"/>
</dbReference>
<dbReference type="InterPro" id="IPR005467">
    <property type="entry name" value="His_kinase_dom"/>
</dbReference>
<evidence type="ECO:0000256" key="5">
    <source>
        <dbReference type="ARBA" id="ARBA00023012"/>
    </source>
</evidence>
<keyword evidence="3" id="KW-0808">Transferase</keyword>
<dbReference type="GO" id="GO:0000160">
    <property type="term" value="P:phosphorelay signal transduction system"/>
    <property type="evidence" value="ECO:0007669"/>
    <property type="project" value="UniProtKB-KW"/>
</dbReference>
<dbReference type="Proteomes" id="UP001230496">
    <property type="component" value="Chromosome"/>
</dbReference>
<keyword evidence="5" id="KW-0902">Two-component regulatory system</keyword>
<dbReference type="SUPFAM" id="SSF55874">
    <property type="entry name" value="ATPase domain of HSP90 chaperone/DNA topoisomerase II/histidine kinase"/>
    <property type="match status" value="1"/>
</dbReference>
<keyword evidence="4" id="KW-0418">Kinase</keyword>
<comment type="catalytic activity">
    <reaction evidence="1">
        <text>ATP + protein L-histidine = ADP + protein N-phospho-L-histidine.</text>
        <dbReference type="EC" id="2.7.13.3"/>
    </reaction>
</comment>
<evidence type="ECO:0000256" key="6">
    <source>
        <dbReference type="SAM" id="Phobius"/>
    </source>
</evidence>
<keyword evidence="6" id="KW-1133">Transmembrane helix</keyword>
<reference evidence="8 9" key="1">
    <citation type="submission" date="2023-08" db="EMBL/GenBank/DDBJ databases">
        <title>Comparative genomics and taxonomic characterization of three novel marine species of genus Marivirga.</title>
        <authorList>
            <person name="Muhammad N."/>
            <person name="Kim S.-G."/>
        </authorList>
    </citation>
    <scope>NUCLEOTIDE SEQUENCE [LARGE SCALE GENOMIC DNA]</scope>
    <source>
        <strain evidence="8 9">BDSF4-3</strain>
    </source>
</reference>
<dbReference type="CDD" id="cd16917">
    <property type="entry name" value="HATPase_UhpB-NarQ-NarX-like"/>
    <property type="match status" value="1"/>
</dbReference>
<keyword evidence="8" id="KW-0067">ATP-binding</keyword>
<protein>
    <recommendedName>
        <fullName evidence="2">histidine kinase</fullName>
        <ecNumber evidence="2">2.7.13.3</ecNumber>
    </recommendedName>
</protein>
<keyword evidence="8" id="KW-0547">Nucleotide-binding</keyword>
<dbReference type="GO" id="GO:0004673">
    <property type="term" value="F:protein histidine kinase activity"/>
    <property type="evidence" value="ECO:0007669"/>
    <property type="project" value="UniProtKB-EC"/>
</dbReference>
<dbReference type="KEGG" id="msaa:QYS49_16805"/>
<dbReference type="PROSITE" id="PS50109">
    <property type="entry name" value="HIS_KIN"/>
    <property type="match status" value="1"/>
</dbReference>
<dbReference type="InterPro" id="IPR036890">
    <property type="entry name" value="HATPase_C_sf"/>
</dbReference>
<dbReference type="Gene3D" id="3.30.565.10">
    <property type="entry name" value="Histidine kinase-like ATPase, C-terminal domain"/>
    <property type="match status" value="1"/>
</dbReference>
<feature type="transmembrane region" description="Helical" evidence="6">
    <location>
        <begin position="13"/>
        <end position="36"/>
    </location>
</feature>
<evidence type="ECO:0000256" key="4">
    <source>
        <dbReference type="ARBA" id="ARBA00022777"/>
    </source>
</evidence>
<dbReference type="EMBL" id="CP129971">
    <property type="protein sequence ID" value="WKK73596.2"/>
    <property type="molecule type" value="Genomic_DNA"/>
</dbReference>
<accession>A0AA49GCV3</accession>